<comment type="caution">
    <text evidence="2">The sequence shown here is derived from an EMBL/GenBank/DDBJ whole genome shotgun (WGS) entry which is preliminary data.</text>
</comment>
<reference evidence="2" key="1">
    <citation type="journal article" date="2020" name="J Insects Food Feed">
        <title>The yellow mealworm (Tenebrio molitor) genome: a resource for the emerging insects as food and feed industry.</title>
        <authorList>
            <person name="Eriksson T."/>
            <person name="Andere A."/>
            <person name="Kelstrup H."/>
            <person name="Emery V."/>
            <person name="Picard C."/>
        </authorList>
    </citation>
    <scope>NUCLEOTIDE SEQUENCE</scope>
    <source>
        <strain evidence="2">Stoneville</strain>
        <tissue evidence="2">Whole head</tissue>
    </source>
</reference>
<evidence type="ECO:0000313" key="2">
    <source>
        <dbReference type="EMBL" id="KAH0819954.1"/>
    </source>
</evidence>
<feature type="region of interest" description="Disordered" evidence="1">
    <location>
        <begin position="26"/>
        <end position="49"/>
    </location>
</feature>
<dbReference type="EMBL" id="JABDTM020013195">
    <property type="protein sequence ID" value="KAH0819954.1"/>
    <property type="molecule type" value="Genomic_DNA"/>
</dbReference>
<organism evidence="2 3">
    <name type="scientific">Tenebrio molitor</name>
    <name type="common">Yellow mealworm beetle</name>
    <dbReference type="NCBI Taxonomy" id="7067"/>
    <lineage>
        <taxon>Eukaryota</taxon>
        <taxon>Metazoa</taxon>
        <taxon>Ecdysozoa</taxon>
        <taxon>Arthropoda</taxon>
        <taxon>Hexapoda</taxon>
        <taxon>Insecta</taxon>
        <taxon>Pterygota</taxon>
        <taxon>Neoptera</taxon>
        <taxon>Endopterygota</taxon>
        <taxon>Coleoptera</taxon>
        <taxon>Polyphaga</taxon>
        <taxon>Cucujiformia</taxon>
        <taxon>Tenebrionidae</taxon>
        <taxon>Tenebrio</taxon>
    </lineage>
</organism>
<reference evidence="2" key="2">
    <citation type="submission" date="2021-08" db="EMBL/GenBank/DDBJ databases">
        <authorList>
            <person name="Eriksson T."/>
        </authorList>
    </citation>
    <scope>NUCLEOTIDE SEQUENCE</scope>
    <source>
        <strain evidence="2">Stoneville</strain>
        <tissue evidence="2">Whole head</tissue>
    </source>
</reference>
<feature type="compositionally biased region" description="Basic and acidic residues" evidence="1">
    <location>
        <begin position="33"/>
        <end position="49"/>
    </location>
</feature>
<gene>
    <name evidence="2" type="ORF">GEV33_002837</name>
</gene>
<accession>A0A8J6LEJ1</accession>
<evidence type="ECO:0000256" key="1">
    <source>
        <dbReference type="SAM" id="MobiDB-lite"/>
    </source>
</evidence>
<evidence type="ECO:0000313" key="3">
    <source>
        <dbReference type="Proteomes" id="UP000719412"/>
    </source>
</evidence>
<sequence>MMGSLLGKYVRKNKLEVNVEKTKMMLFNKRKRKSEENEGNGKEERKSGEVIREANVDVWEHGWKEQEEVERVQEKYLRGVLGVERETEKFEDKMNGREECRILTECWEEKKKDKEKKEREKYYQRKGYASEEVERLRTKGKWMNVELSKRDKDTDMQGRREIIKESRFNREYKRWNEERENRMEGEDRRCRMSYEERKTIKHMWNGCELSERDERKGAGRTNE</sequence>
<proteinExistence type="predicted"/>
<keyword evidence="3" id="KW-1185">Reference proteome</keyword>
<name>A0A8J6LEJ1_TENMO</name>
<dbReference type="Proteomes" id="UP000719412">
    <property type="component" value="Unassembled WGS sequence"/>
</dbReference>
<dbReference type="AlphaFoldDB" id="A0A8J6LEJ1"/>
<protein>
    <submittedName>
        <fullName evidence="2">Uncharacterized protein</fullName>
    </submittedName>
</protein>